<reference evidence="3" key="1">
    <citation type="journal article" date="2019" name="Int. J. Syst. Evol. Microbiol.">
        <title>The Global Catalogue of Microorganisms (GCM) 10K type strain sequencing project: providing services to taxonomists for standard genome sequencing and annotation.</title>
        <authorList>
            <consortium name="The Broad Institute Genomics Platform"/>
            <consortium name="The Broad Institute Genome Sequencing Center for Infectious Disease"/>
            <person name="Wu L."/>
            <person name="Ma J."/>
        </authorList>
    </citation>
    <scope>NUCLEOTIDE SEQUENCE [LARGE SCALE GENOMIC DNA]</scope>
    <source>
        <strain evidence="3">JCM 16902</strain>
    </source>
</reference>
<dbReference type="Pfam" id="PF00583">
    <property type="entry name" value="Acetyltransf_1"/>
    <property type="match status" value="1"/>
</dbReference>
<dbReference type="InterPro" id="IPR000182">
    <property type="entry name" value="GNAT_dom"/>
</dbReference>
<sequence length="276" mass="29479">MAWRTAESLPALVRAAGGLWATDRARHTLFLSLSSRALEPDGPAHTGGWWQATDGAVTGSYLLTTIRTLILGPLPPDAGRALAVELADRGTSVQAVQGPRDTVEEFTATWEPRTARSRAGEMAQKLFHLEQLIKPYPWPAGSARTALPPDRGLLLDWFRAFGDETGAVVDLPASVDDRLATGSLTLWEVDGHPVSLAGTTVPTGGTSRVTSVYTPPSLRGKGYAAGAVTASIRRAIREGATTVVLFTDLANPTSNALYRRLGFEPETDFLQITYAG</sequence>
<evidence type="ECO:0000259" key="1">
    <source>
        <dbReference type="PROSITE" id="PS51186"/>
    </source>
</evidence>
<dbReference type="Gene3D" id="3.40.630.30">
    <property type="match status" value="1"/>
</dbReference>
<gene>
    <name evidence="2" type="ORF">GCM10022223_59630</name>
</gene>
<evidence type="ECO:0000313" key="3">
    <source>
        <dbReference type="Proteomes" id="UP001501074"/>
    </source>
</evidence>
<dbReference type="SUPFAM" id="SSF55729">
    <property type="entry name" value="Acyl-CoA N-acyltransferases (Nat)"/>
    <property type="match status" value="1"/>
</dbReference>
<dbReference type="PROSITE" id="PS51186">
    <property type="entry name" value="GNAT"/>
    <property type="match status" value="1"/>
</dbReference>
<protein>
    <submittedName>
        <fullName evidence="2">GNAT family N-acetyltransferase</fullName>
    </submittedName>
</protein>
<name>A0ABP7AIH8_9ACTN</name>
<comment type="caution">
    <text evidence="2">The sequence shown here is derived from an EMBL/GenBank/DDBJ whole genome shotgun (WGS) entry which is preliminary data.</text>
</comment>
<dbReference type="EMBL" id="BAAAZO010000012">
    <property type="protein sequence ID" value="GAA3633382.1"/>
    <property type="molecule type" value="Genomic_DNA"/>
</dbReference>
<dbReference type="CDD" id="cd04301">
    <property type="entry name" value="NAT_SF"/>
    <property type="match status" value="1"/>
</dbReference>
<accession>A0ABP7AIH8</accession>
<organism evidence="2 3">
    <name type="scientific">Kineosporia mesophila</name>
    <dbReference type="NCBI Taxonomy" id="566012"/>
    <lineage>
        <taxon>Bacteria</taxon>
        <taxon>Bacillati</taxon>
        <taxon>Actinomycetota</taxon>
        <taxon>Actinomycetes</taxon>
        <taxon>Kineosporiales</taxon>
        <taxon>Kineosporiaceae</taxon>
        <taxon>Kineosporia</taxon>
    </lineage>
</organism>
<dbReference type="InterPro" id="IPR016181">
    <property type="entry name" value="Acyl_CoA_acyltransferase"/>
</dbReference>
<proteinExistence type="predicted"/>
<keyword evidence="3" id="KW-1185">Reference proteome</keyword>
<dbReference type="RefSeq" id="WP_231485640.1">
    <property type="nucleotide sequence ID" value="NZ_BAAAZO010000012.1"/>
</dbReference>
<feature type="domain" description="N-acetyltransferase" evidence="1">
    <location>
        <begin position="141"/>
        <end position="276"/>
    </location>
</feature>
<evidence type="ECO:0000313" key="2">
    <source>
        <dbReference type="EMBL" id="GAA3633382.1"/>
    </source>
</evidence>
<dbReference type="Proteomes" id="UP001501074">
    <property type="component" value="Unassembled WGS sequence"/>
</dbReference>